<dbReference type="RefSeq" id="XP_010764095.1">
    <property type="nucleotide sequence ID" value="XM_010765793.1"/>
</dbReference>
<evidence type="ECO:0000256" key="1">
    <source>
        <dbReference type="SAM" id="MobiDB-lite"/>
    </source>
</evidence>
<sequence>MKCDSLPVKSKSSCSGALREISLVTFDVADESCEGNAAPHPGESYRRSESPEAVGRHVDQQRETEQTQEAEEETKTIIVGEEDAAEDKEEDKTRVEVEGNEKTHKTEEIESEDQSGRPASGTSDREAELVKKEDEGDRDTDDDDDVDVEIENPEEAEQQAELSDEMVATTNGVTELDNAEQPCSADPDVDPCSVQRKHPEVLERREERARRADNRSVRNLQDFPSTSPSWASASFPRMLTGIKTTYPPVGRRRIIPRVTATPRAFVFEHSPFIL</sequence>
<feature type="compositionally biased region" description="Basic and acidic residues" evidence="1">
    <location>
        <begin position="197"/>
        <end position="216"/>
    </location>
</feature>
<feature type="compositionally biased region" description="Acidic residues" evidence="1">
    <location>
        <begin position="136"/>
        <end position="164"/>
    </location>
</feature>
<feature type="compositionally biased region" description="Basic and acidic residues" evidence="1">
    <location>
        <begin position="43"/>
        <end position="65"/>
    </location>
</feature>
<accession>A0A6I9MRN1</accession>
<proteinExistence type="predicted"/>
<organism evidence="2 3">
    <name type="scientific">Notothenia coriiceps</name>
    <name type="common">black rockcod</name>
    <dbReference type="NCBI Taxonomy" id="8208"/>
    <lineage>
        <taxon>Eukaryota</taxon>
        <taxon>Metazoa</taxon>
        <taxon>Chordata</taxon>
        <taxon>Craniata</taxon>
        <taxon>Vertebrata</taxon>
        <taxon>Euteleostomi</taxon>
        <taxon>Actinopterygii</taxon>
        <taxon>Neopterygii</taxon>
        <taxon>Teleostei</taxon>
        <taxon>Neoteleostei</taxon>
        <taxon>Acanthomorphata</taxon>
        <taxon>Eupercaria</taxon>
        <taxon>Perciformes</taxon>
        <taxon>Notothenioidei</taxon>
        <taxon>Nototheniidae</taxon>
        <taxon>Notothenia</taxon>
    </lineage>
</organism>
<keyword evidence="2" id="KW-1185">Reference proteome</keyword>
<feature type="compositionally biased region" description="Basic and acidic residues" evidence="1">
    <location>
        <begin position="123"/>
        <end position="135"/>
    </location>
</feature>
<dbReference type="AlphaFoldDB" id="A0A6I9MRN1"/>
<feature type="region of interest" description="Disordered" evidence="1">
    <location>
        <begin position="32"/>
        <end position="233"/>
    </location>
</feature>
<dbReference type="KEGG" id="ncc:104940813"/>
<dbReference type="Proteomes" id="UP000504611">
    <property type="component" value="Unplaced"/>
</dbReference>
<evidence type="ECO:0000313" key="2">
    <source>
        <dbReference type="Proteomes" id="UP000504611"/>
    </source>
</evidence>
<gene>
    <name evidence="3" type="primary">LOC104940813</name>
</gene>
<protein>
    <submittedName>
        <fullName evidence="3">Protein starmaker-like isoform X1</fullName>
    </submittedName>
</protein>
<reference evidence="3" key="1">
    <citation type="submission" date="2025-08" db="UniProtKB">
        <authorList>
            <consortium name="RefSeq"/>
        </authorList>
    </citation>
    <scope>IDENTIFICATION</scope>
    <source>
        <tissue evidence="3">Muscle</tissue>
    </source>
</reference>
<name>A0A6I9MRN1_9TELE</name>
<feature type="compositionally biased region" description="Polar residues" evidence="1">
    <location>
        <begin position="217"/>
        <end position="232"/>
    </location>
</feature>
<feature type="compositionally biased region" description="Basic and acidic residues" evidence="1">
    <location>
        <begin position="90"/>
        <end position="108"/>
    </location>
</feature>
<feature type="compositionally biased region" description="Acidic residues" evidence="1">
    <location>
        <begin position="80"/>
        <end position="89"/>
    </location>
</feature>
<evidence type="ECO:0000313" key="3">
    <source>
        <dbReference type="RefSeq" id="XP_010764095.1"/>
    </source>
</evidence>
<dbReference type="GeneID" id="104940813"/>